<dbReference type="SUPFAM" id="SSF56436">
    <property type="entry name" value="C-type lectin-like"/>
    <property type="match status" value="1"/>
</dbReference>
<organism evidence="1 2">
    <name type="scientific">Littorina saxatilis</name>
    <dbReference type="NCBI Taxonomy" id="31220"/>
    <lineage>
        <taxon>Eukaryota</taxon>
        <taxon>Metazoa</taxon>
        <taxon>Spiralia</taxon>
        <taxon>Lophotrochozoa</taxon>
        <taxon>Mollusca</taxon>
        <taxon>Gastropoda</taxon>
        <taxon>Caenogastropoda</taxon>
        <taxon>Littorinimorpha</taxon>
        <taxon>Littorinoidea</taxon>
        <taxon>Littorinidae</taxon>
        <taxon>Littorina</taxon>
    </lineage>
</organism>
<accession>A0AAN9G2N5</accession>
<keyword evidence="2" id="KW-1185">Reference proteome</keyword>
<reference evidence="1 2" key="1">
    <citation type="submission" date="2024-02" db="EMBL/GenBank/DDBJ databases">
        <title>Chromosome-scale genome assembly of the rough periwinkle Littorina saxatilis.</title>
        <authorList>
            <person name="De Jode A."/>
            <person name="Faria R."/>
            <person name="Formenti G."/>
            <person name="Sims Y."/>
            <person name="Smith T.P."/>
            <person name="Tracey A."/>
            <person name="Wood J.M.D."/>
            <person name="Zagrodzka Z.B."/>
            <person name="Johannesson K."/>
            <person name="Butlin R.K."/>
            <person name="Leder E.H."/>
        </authorList>
    </citation>
    <scope>NUCLEOTIDE SEQUENCE [LARGE SCALE GENOMIC DNA]</scope>
    <source>
        <strain evidence="1">Snail1</strain>
        <tissue evidence="1">Muscle</tissue>
    </source>
</reference>
<dbReference type="AlphaFoldDB" id="A0AAN9G2N5"/>
<evidence type="ECO:0000313" key="1">
    <source>
        <dbReference type="EMBL" id="KAK7093138.1"/>
    </source>
</evidence>
<dbReference type="Proteomes" id="UP001374579">
    <property type="component" value="Unassembled WGS sequence"/>
</dbReference>
<dbReference type="InterPro" id="IPR016187">
    <property type="entry name" value="CTDL_fold"/>
</dbReference>
<sequence length="176" mass="19070">MYRPDSEGVSGDGFHPWLGLTHDGSNTTDPDNFVWTDGQTLTYLTAFHGDLAADVINANASVNASEIVCVRLILDRMKIGNCMWRRDTICQGSLDSTASNLPHFYIAANRVNGSTSVSTQFVQATSDSQLPGSLGMRSLATPPTDVIDCFQLCATMTSCSMVAMLRDKTSCYVQVD</sequence>
<comment type="caution">
    <text evidence="1">The sequence shown here is derived from an EMBL/GenBank/DDBJ whole genome shotgun (WGS) entry which is preliminary data.</text>
</comment>
<name>A0AAN9G2N5_9CAEN</name>
<proteinExistence type="predicted"/>
<evidence type="ECO:0000313" key="2">
    <source>
        <dbReference type="Proteomes" id="UP001374579"/>
    </source>
</evidence>
<dbReference type="EMBL" id="JBAMIC010000021">
    <property type="protein sequence ID" value="KAK7093138.1"/>
    <property type="molecule type" value="Genomic_DNA"/>
</dbReference>
<protein>
    <submittedName>
        <fullName evidence="1">Uncharacterized protein</fullName>
    </submittedName>
</protein>
<gene>
    <name evidence="1" type="ORF">V1264_008783</name>
</gene>